<evidence type="ECO:0000256" key="1">
    <source>
        <dbReference type="SAM" id="SignalP"/>
    </source>
</evidence>
<reference evidence="2" key="1">
    <citation type="submission" date="2020-10" db="EMBL/GenBank/DDBJ databases">
        <title>Feather gene expression reveals the developmental basis of iridescence in African starlings.</title>
        <authorList>
            <person name="Rubenstein D.R."/>
        </authorList>
    </citation>
    <scope>NUCLEOTIDE SEQUENCE</scope>
    <source>
        <strain evidence="2">SS15</strain>
        <tissue evidence="2">Liver</tissue>
    </source>
</reference>
<dbReference type="Proteomes" id="UP000618051">
    <property type="component" value="Unassembled WGS sequence"/>
</dbReference>
<reference evidence="3 4" key="2">
    <citation type="journal article" date="2021" name="J. Hered.">
        <title>Feather Gene Expression Elucidates the Developmental Basis of Plumage Iridescence in African Starlings.</title>
        <authorList>
            <person name="Rubenstein D.R."/>
            <person name="Corvelo A."/>
            <person name="MacManes M.D."/>
            <person name="Maia R."/>
            <person name="Narzisi G."/>
            <person name="Rousaki A."/>
            <person name="Vandenabeele P."/>
            <person name="Shawkey M.D."/>
            <person name="Solomon J."/>
        </authorList>
    </citation>
    <scope>NUCLEOTIDE SEQUENCE [LARGE SCALE GENOMIC DNA]</scope>
    <source>
        <strain evidence="3">SS15</strain>
    </source>
</reference>
<keyword evidence="1" id="KW-0732">Signal</keyword>
<reference evidence="3" key="3">
    <citation type="submission" date="2022-01" db="EMBL/GenBank/DDBJ databases">
        <authorList>
            <person name="Rubenstein D.R."/>
        </authorList>
    </citation>
    <scope>NUCLEOTIDE SEQUENCE</scope>
    <source>
        <strain evidence="3">SS15</strain>
        <tissue evidence="3">Liver</tissue>
    </source>
</reference>
<proteinExistence type="predicted"/>
<evidence type="ECO:0000313" key="4">
    <source>
        <dbReference type="Proteomes" id="UP000618051"/>
    </source>
</evidence>
<dbReference type="EMBL" id="JADDUC020000013">
    <property type="protein sequence ID" value="KAI1235143.1"/>
    <property type="molecule type" value="Genomic_DNA"/>
</dbReference>
<feature type="chain" id="PRO_5032270567" description="Hepcidin" evidence="1">
    <location>
        <begin position="18"/>
        <end position="28"/>
    </location>
</feature>
<accession>A0A835P5C3</accession>
<organism evidence="2">
    <name type="scientific">Lamprotornis superbus</name>
    <dbReference type="NCBI Taxonomy" id="245042"/>
    <lineage>
        <taxon>Eukaryota</taxon>
        <taxon>Metazoa</taxon>
        <taxon>Chordata</taxon>
        <taxon>Craniata</taxon>
        <taxon>Vertebrata</taxon>
        <taxon>Euteleostomi</taxon>
        <taxon>Archelosauria</taxon>
        <taxon>Archosauria</taxon>
        <taxon>Dinosauria</taxon>
        <taxon>Saurischia</taxon>
        <taxon>Theropoda</taxon>
        <taxon>Coelurosauria</taxon>
        <taxon>Aves</taxon>
        <taxon>Neognathae</taxon>
        <taxon>Neoaves</taxon>
        <taxon>Telluraves</taxon>
        <taxon>Australaves</taxon>
        <taxon>Passeriformes</taxon>
        <taxon>Sturnidae</taxon>
        <taxon>Lamprotornis</taxon>
    </lineage>
</organism>
<evidence type="ECO:0008006" key="5">
    <source>
        <dbReference type="Google" id="ProtNLM"/>
    </source>
</evidence>
<evidence type="ECO:0000313" key="2">
    <source>
        <dbReference type="EMBL" id="KAG0135663.1"/>
    </source>
</evidence>
<name>A0A835P5C3_9PASS</name>
<keyword evidence="4" id="KW-1185">Reference proteome</keyword>
<dbReference type="EMBL" id="JADDUC010000003">
    <property type="protein sequence ID" value="KAG0135663.1"/>
    <property type="molecule type" value="Genomic_DNA"/>
</dbReference>
<gene>
    <name evidence="3" type="ORF">IHE44_0002776</name>
    <name evidence="2" type="ORF">IHE44_005209</name>
</gene>
<comment type="caution">
    <text evidence="2">The sequence shown here is derived from an EMBL/GenBank/DDBJ whole genome shotgun (WGS) entry which is preliminary data.</text>
</comment>
<evidence type="ECO:0000313" key="3">
    <source>
        <dbReference type="EMBL" id="KAI1235143.1"/>
    </source>
</evidence>
<protein>
    <recommendedName>
        <fullName evidence="5">Hepcidin</fullName>
    </recommendedName>
</protein>
<feature type="signal peptide" evidence="1">
    <location>
        <begin position="1"/>
        <end position="17"/>
    </location>
</feature>
<sequence>MLSLVFLLLACLTCLIAHRPFVPGSSTG</sequence>
<dbReference type="AlphaFoldDB" id="A0A835P5C3"/>